<comment type="cofactor">
    <cofactor evidence="1 12 13">
        <name>Zn(2+)</name>
        <dbReference type="ChEBI" id="CHEBI:29105"/>
    </cofactor>
</comment>
<evidence type="ECO:0000256" key="7">
    <source>
        <dbReference type="ARBA" id="ARBA00022833"/>
    </source>
</evidence>
<dbReference type="AlphaFoldDB" id="A0A0C3GNQ9"/>
<evidence type="ECO:0000256" key="13">
    <source>
        <dbReference type="RuleBase" id="RU364006"/>
    </source>
</evidence>
<dbReference type="GO" id="GO:0072527">
    <property type="term" value="P:pyrimidine-containing compound metabolic process"/>
    <property type="evidence" value="ECO:0007669"/>
    <property type="project" value="UniProtKB-ARBA"/>
</dbReference>
<dbReference type="SUPFAM" id="SSF53927">
    <property type="entry name" value="Cytidine deaminase-like"/>
    <property type="match status" value="1"/>
</dbReference>
<evidence type="ECO:0000256" key="9">
    <source>
        <dbReference type="ARBA" id="ARBA00049558"/>
    </source>
</evidence>
<feature type="binding site" evidence="11">
    <location>
        <begin position="65"/>
        <end position="71"/>
    </location>
    <ligand>
        <name>substrate</name>
    </ligand>
</feature>
<dbReference type="NCBIfam" id="TIGR01354">
    <property type="entry name" value="cyt_deam_tetra"/>
    <property type="match status" value="1"/>
</dbReference>
<dbReference type="Pfam" id="PF00383">
    <property type="entry name" value="dCMP_cyt_deam_1"/>
    <property type="match status" value="1"/>
</dbReference>
<dbReference type="EMBL" id="KN832881">
    <property type="protein sequence ID" value="KIM97650.1"/>
    <property type="molecule type" value="Genomic_DNA"/>
</dbReference>
<dbReference type="InParanoid" id="A0A0C3GNQ9"/>
<dbReference type="EC" id="3.5.4.5" evidence="4 13"/>
<sequence length="163" mass="17380">MKLLSSSDPSQVSQACAEYGITSAQFDTLYTRSRAAKDRAYCPYSRFRVGSCILTDNAQFIDGVNVENASYPVGTCAERVAIGAAVSQGHKKFKAVAVATDISPPASPCGMCRQFIREFCHLETPILMFDKDGSFVIMKLGQLLPASFGPEALPSAASLPATG</sequence>
<evidence type="ECO:0000313" key="15">
    <source>
        <dbReference type="EMBL" id="KIM97650.1"/>
    </source>
</evidence>
<evidence type="ECO:0000256" key="11">
    <source>
        <dbReference type="PIRSR" id="PIRSR606262-2"/>
    </source>
</evidence>
<dbReference type="STRING" id="913774.A0A0C3GNQ9"/>
<dbReference type="PANTHER" id="PTHR11644">
    <property type="entry name" value="CYTIDINE DEAMINASE"/>
    <property type="match status" value="1"/>
</dbReference>
<evidence type="ECO:0000256" key="1">
    <source>
        <dbReference type="ARBA" id="ARBA00001947"/>
    </source>
</evidence>
<feature type="binding site" evidence="12">
    <location>
        <position position="76"/>
    </location>
    <ligand>
        <name>Zn(2+)</name>
        <dbReference type="ChEBI" id="CHEBI:29105"/>
        <note>catalytic</note>
    </ligand>
</feature>
<reference evidence="15 16" key="1">
    <citation type="submission" date="2014-04" db="EMBL/GenBank/DDBJ databases">
        <authorList>
            <consortium name="DOE Joint Genome Institute"/>
            <person name="Kuo A."/>
            <person name="Martino E."/>
            <person name="Perotto S."/>
            <person name="Kohler A."/>
            <person name="Nagy L.G."/>
            <person name="Floudas D."/>
            <person name="Copeland A."/>
            <person name="Barry K.W."/>
            <person name="Cichocki N."/>
            <person name="Veneault-Fourrey C."/>
            <person name="LaButti K."/>
            <person name="Lindquist E.A."/>
            <person name="Lipzen A."/>
            <person name="Lundell T."/>
            <person name="Morin E."/>
            <person name="Murat C."/>
            <person name="Sun H."/>
            <person name="Tunlid A."/>
            <person name="Henrissat B."/>
            <person name="Grigoriev I.V."/>
            <person name="Hibbett D.S."/>
            <person name="Martin F."/>
            <person name="Nordberg H.P."/>
            <person name="Cantor M.N."/>
            <person name="Hua S.X."/>
        </authorList>
    </citation>
    <scope>NUCLEOTIDE SEQUENCE [LARGE SCALE GENOMIC DNA]</scope>
    <source>
        <strain evidence="15 16">Zn</strain>
    </source>
</reference>
<feature type="domain" description="CMP/dCMP-type deaminase" evidence="14">
    <location>
        <begin position="24"/>
        <end position="151"/>
    </location>
</feature>
<dbReference type="InterPro" id="IPR050202">
    <property type="entry name" value="Cyt/Deoxycyt_deaminase"/>
</dbReference>
<dbReference type="PANTHER" id="PTHR11644:SF2">
    <property type="entry name" value="CYTIDINE DEAMINASE"/>
    <property type="match status" value="1"/>
</dbReference>
<dbReference type="GO" id="GO:0042802">
    <property type="term" value="F:identical protein binding"/>
    <property type="evidence" value="ECO:0007669"/>
    <property type="project" value="UniProtKB-ARBA"/>
</dbReference>
<evidence type="ECO:0000256" key="2">
    <source>
        <dbReference type="ARBA" id="ARBA00003949"/>
    </source>
</evidence>
<dbReference type="FunCoup" id="A0A0C3GNQ9">
    <property type="interactions" value="163"/>
</dbReference>
<dbReference type="GO" id="GO:0004126">
    <property type="term" value="F:cytidine deaminase activity"/>
    <property type="evidence" value="ECO:0007669"/>
    <property type="project" value="UniProtKB-UniRule"/>
</dbReference>
<dbReference type="InterPro" id="IPR016193">
    <property type="entry name" value="Cytidine_deaminase-like"/>
</dbReference>
<comment type="catalytic activity">
    <reaction evidence="9 13">
        <text>cytidine + H2O + H(+) = uridine + NH4(+)</text>
        <dbReference type="Rhea" id="RHEA:16069"/>
        <dbReference type="ChEBI" id="CHEBI:15377"/>
        <dbReference type="ChEBI" id="CHEBI:15378"/>
        <dbReference type="ChEBI" id="CHEBI:16704"/>
        <dbReference type="ChEBI" id="CHEBI:17562"/>
        <dbReference type="ChEBI" id="CHEBI:28938"/>
        <dbReference type="EC" id="3.5.4.5"/>
    </reaction>
</comment>
<evidence type="ECO:0000313" key="16">
    <source>
        <dbReference type="Proteomes" id="UP000054321"/>
    </source>
</evidence>
<comment type="catalytic activity">
    <reaction evidence="13">
        <text>2'-deoxycytidine + H2O + H(+) = 2'-deoxyuridine + NH4(+)</text>
        <dbReference type="Rhea" id="RHEA:13433"/>
        <dbReference type="ChEBI" id="CHEBI:15377"/>
        <dbReference type="ChEBI" id="CHEBI:15378"/>
        <dbReference type="ChEBI" id="CHEBI:15698"/>
        <dbReference type="ChEBI" id="CHEBI:16450"/>
        <dbReference type="ChEBI" id="CHEBI:28938"/>
        <dbReference type="EC" id="3.5.4.5"/>
    </reaction>
</comment>
<gene>
    <name evidence="15" type="ORF">OIDMADRAFT_20176</name>
</gene>
<accession>A0A0C3GNQ9</accession>
<dbReference type="InterPro" id="IPR016192">
    <property type="entry name" value="APOBEC/CMP_deaminase_Zn-bd"/>
</dbReference>
<feature type="active site" description="Proton donor" evidence="10">
    <location>
        <position position="78"/>
    </location>
</feature>
<keyword evidence="5 12" id="KW-0479">Metal-binding</keyword>
<name>A0A0C3GNQ9_OIDMZ</name>
<dbReference type="FunFam" id="3.40.140.10:FF:000008">
    <property type="entry name" value="Cytidine deaminase"/>
    <property type="match status" value="1"/>
</dbReference>
<comment type="similarity">
    <text evidence="3 13">Belongs to the cytidine and deoxycytidylate deaminase family.</text>
</comment>
<evidence type="ECO:0000256" key="6">
    <source>
        <dbReference type="ARBA" id="ARBA00022801"/>
    </source>
</evidence>
<dbReference type="Gene3D" id="3.40.140.10">
    <property type="entry name" value="Cytidine Deaminase, domain 2"/>
    <property type="match status" value="1"/>
</dbReference>
<dbReference type="GO" id="GO:0055086">
    <property type="term" value="P:nucleobase-containing small molecule metabolic process"/>
    <property type="evidence" value="ECO:0007669"/>
    <property type="project" value="UniProtKB-ARBA"/>
</dbReference>
<dbReference type="InterPro" id="IPR002125">
    <property type="entry name" value="CMP_dCMP_dom"/>
</dbReference>
<dbReference type="GO" id="GO:0005829">
    <property type="term" value="C:cytosol"/>
    <property type="evidence" value="ECO:0007669"/>
    <property type="project" value="TreeGrafter"/>
</dbReference>
<proteinExistence type="inferred from homology"/>
<evidence type="ECO:0000256" key="10">
    <source>
        <dbReference type="PIRSR" id="PIRSR606262-1"/>
    </source>
</evidence>
<protein>
    <recommendedName>
        <fullName evidence="4 13">Cytidine deaminase</fullName>
        <ecNumber evidence="4 13">3.5.4.5</ecNumber>
    </recommendedName>
    <alternativeName>
        <fullName evidence="8 13">Cytidine aminohydrolase</fullName>
    </alternativeName>
</protein>
<evidence type="ECO:0000256" key="3">
    <source>
        <dbReference type="ARBA" id="ARBA00006576"/>
    </source>
</evidence>
<keyword evidence="16" id="KW-1185">Reference proteome</keyword>
<dbReference type="GO" id="GO:0008270">
    <property type="term" value="F:zinc ion binding"/>
    <property type="evidence" value="ECO:0007669"/>
    <property type="project" value="UniProtKB-UniRule"/>
</dbReference>
<evidence type="ECO:0000256" key="5">
    <source>
        <dbReference type="ARBA" id="ARBA00022723"/>
    </source>
</evidence>
<dbReference type="PROSITE" id="PS00903">
    <property type="entry name" value="CYT_DCMP_DEAMINASES_1"/>
    <property type="match status" value="1"/>
</dbReference>
<reference evidence="16" key="2">
    <citation type="submission" date="2015-01" db="EMBL/GenBank/DDBJ databases">
        <title>Evolutionary Origins and Diversification of the Mycorrhizal Mutualists.</title>
        <authorList>
            <consortium name="DOE Joint Genome Institute"/>
            <consortium name="Mycorrhizal Genomics Consortium"/>
            <person name="Kohler A."/>
            <person name="Kuo A."/>
            <person name="Nagy L.G."/>
            <person name="Floudas D."/>
            <person name="Copeland A."/>
            <person name="Barry K.W."/>
            <person name="Cichocki N."/>
            <person name="Veneault-Fourrey C."/>
            <person name="LaButti K."/>
            <person name="Lindquist E.A."/>
            <person name="Lipzen A."/>
            <person name="Lundell T."/>
            <person name="Morin E."/>
            <person name="Murat C."/>
            <person name="Riley R."/>
            <person name="Ohm R."/>
            <person name="Sun H."/>
            <person name="Tunlid A."/>
            <person name="Henrissat B."/>
            <person name="Grigoriev I.V."/>
            <person name="Hibbett D.S."/>
            <person name="Martin F."/>
        </authorList>
    </citation>
    <scope>NUCLEOTIDE SEQUENCE [LARGE SCALE GENOMIC DNA]</scope>
    <source>
        <strain evidence="16">Zn</strain>
    </source>
</reference>
<dbReference type="PROSITE" id="PS51747">
    <property type="entry name" value="CYT_DCMP_DEAMINASES_2"/>
    <property type="match status" value="1"/>
</dbReference>
<dbReference type="OrthoDB" id="414540at2759"/>
<comment type="function">
    <text evidence="2 13">This enzyme scavenges exogenous and endogenous cytidine and 2'-deoxycytidine for UMP synthesis.</text>
</comment>
<keyword evidence="7 12" id="KW-0862">Zinc</keyword>
<dbReference type="InterPro" id="IPR006262">
    <property type="entry name" value="Cyt_deam_tetra"/>
</dbReference>
<dbReference type="CDD" id="cd01283">
    <property type="entry name" value="cytidine_deaminase"/>
    <property type="match status" value="1"/>
</dbReference>
<dbReference type="HOGENOM" id="CLU_097262_2_2_1"/>
<evidence type="ECO:0000256" key="4">
    <source>
        <dbReference type="ARBA" id="ARBA00012783"/>
    </source>
</evidence>
<evidence type="ECO:0000256" key="8">
    <source>
        <dbReference type="ARBA" id="ARBA00032005"/>
    </source>
</evidence>
<keyword evidence="6 13" id="KW-0378">Hydrolase</keyword>
<evidence type="ECO:0000256" key="12">
    <source>
        <dbReference type="PIRSR" id="PIRSR606262-3"/>
    </source>
</evidence>
<dbReference type="NCBIfam" id="NF004064">
    <property type="entry name" value="PRK05578.1"/>
    <property type="match status" value="1"/>
</dbReference>
<organism evidence="15 16">
    <name type="scientific">Oidiodendron maius (strain Zn)</name>
    <dbReference type="NCBI Taxonomy" id="913774"/>
    <lineage>
        <taxon>Eukaryota</taxon>
        <taxon>Fungi</taxon>
        <taxon>Dikarya</taxon>
        <taxon>Ascomycota</taxon>
        <taxon>Pezizomycotina</taxon>
        <taxon>Leotiomycetes</taxon>
        <taxon>Leotiomycetes incertae sedis</taxon>
        <taxon>Myxotrichaceae</taxon>
        <taxon>Oidiodendron</taxon>
    </lineage>
</organism>
<evidence type="ECO:0000259" key="14">
    <source>
        <dbReference type="PROSITE" id="PS51747"/>
    </source>
</evidence>
<dbReference type="Proteomes" id="UP000054321">
    <property type="component" value="Unassembled WGS sequence"/>
</dbReference>
<feature type="binding site" evidence="12">
    <location>
        <position position="112"/>
    </location>
    <ligand>
        <name>Zn(2+)</name>
        <dbReference type="ChEBI" id="CHEBI:29105"/>
        <note>catalytic</note>
    </ligand>
</feature>
<feature type="binding site" evidence="12">
    <location>
        <position position="109"/>
    </location>
    <ligand>
        <name>Zn(2+)</name>
        <dbReference type="ChEBI" id="CHEBI:29105"/>
        <note>catalytic</note>
    </ligand>
</feature>